<dbReference type="PANTHER" id="PTHR31527:SF0">
    <property type="entry name" value="RE64534P"/>
    <property type="match status" value="1"/>
</dbReference>
<sequence>MNHMQYHYDQSLWQEIIPGGHHWSGRIQRGTVLQLQSLGANANLSLFCVNAADRLERCNIPDSLKAQHSAFLSTSHVLYSDLGRVMLSIVNDDHGWNDVFCGASTAEQIQQQFGESRFQNAQNDFYQNGLDSLLVEMIKFGLDQTDLTATLNLFSKVIPDEGGSLSYVQSDNRYQYIKLRFEMDCMLFLSAAPHALDTATTYAPADIELSLFQAQPLAAQDICRDACAENQRGFQNNARYYAAGKINSMTVASFSKLDAN</sequence>
<comment type="caution">
    <text evidence="2">The sequence shown here is derived from an EMBL/GenBank/DDBJ whole genome shotgun (WGS) entry which is preliminary data.</text>
</comment>
<dbReference type="InterPro" id="IPR018959">
    <property type="entry name" value="DUF1989"/>
</dbReference>
<evidence type="ECO:0000259" key="1">
    <source>
        <dbReference type="Pfam" id="PF09347"/>
    </source>
</evidence>
<dbReference type="PANTHER" id="PTHR31527">
    <property type="entry name" value="RE64534P"/>
    <property type="match status" value="1"/>
</dbReference>
<accession>A0A4R1XA73</accession>
<dbReference type="InterPro" id="IPR017792">
    <property type="entry name" value="UAAP1"/>
</dbReference>
<dbReference type="Pfam" id="PF09347">
    <property type="entry name" value="DUF1989"/>
    <property type="match status" value="1"/>
</dbReference>
<evidence type="ECO:0000313" key="2">
    <source>
        <dbReference type="EMBL" id="TCM59869.1"/>
    </source>
</evidence>
<dbReference type="Proteomes" id="UP000294963">
    <property type="component" value="Unassembled WGS sequence"/>
</dbReference>
<name>A0A4R1XA73_ACICA</name>
<dbReference type="AlphaFoldDB" id="A0A4R1XA73"/>
<protein>
    <recommendedName>
        <fullName evidence="1">DUF1989 domain-containing protein</fullName>
    </recommendedName>
</protein>
<reference evidence="2 3" key="1">
    <citation type="submission" date="2019-03" db="EMBL/GenBank/DDBJ databases">
        <title>Genomic analyses of the natural microbiome of Caenorhabditis elegans.</title>
        <authorList>
            <person name="Samuel B."/>
        </authorList>
    </citation>
    <scope>NUCLEOTIDE SEQUENCE [LARGE SCALE GENOMIC DNA]</scope>
    <source>
        <strain evidence="2 3">JUb89</strain>
    </source>
</reference>
<dbReference type="OrthoDB" id="5298498at2"/>
<feature type="domain" description="DUF1989" evidence="1">
    <location>
        <begin position="15"/>
        <end position="185"/>
    </location>
</feature>
<proteinExistence type="predicted"/>
<dbReference type="NCBIfam" id="TIGR03425">
    <property type="entry name" value="urea_degr_2"/>
    <property type="match status" value="1"/>
</dbReference>
<dbReference type="EMBL" id="SLVJ01000038">
    <property type="protein sequence ID" value="TCM59869.1"/>
    <property type="molecule type" value="Genomic_DNA"/>
</dbReference>
<organism evidence="2 3">
    <name type="scientific">Acinetobacter calcoaceticus</name>
    <dbReference type="NCBI Taxonomy" id="471"/>
    <lineage>
        <taxon>Bacteria</taxon>
        <taxon>Pseudomonadati</taxon>
        <taxon>Pseudomonadota</taxon>
        <taxon>Gammaproteobacteria</taxon>
        <taxon>Moraxellales</taxon>
        <taxon>Moraxellaceae</taxon>
        <taxon>Acinetobacter</taxon>
        <taxon>Acinetobacter calcoaceticus/baumannii complex</taxon>
    </lineage>
</organism>
<gene>
    <name evidence="2" type="ORF">EC844_13815</name>
</gene>
<keyword evidence="3" id="KW-1185">Reference proteome</keyword>
<evidence type="ECO:0000313" key="3">
    <source>
        <dbReference type="Proteomes" id="UP000294963"/>
    </source>
</evidence>